<dbReference type="Gene3D" id="3.40.50.880">
    <property type="match status" value="1"/>
</dbReference>
<keyword evidence="2" id="KW-1185">Reference proteome</keyword>
<dbReference type="EMBL" id="JAUSVL010000001">
    <property type="protein sequence ID" value="MDQ0288409.1"/>
    <property type="molecule type" value="Genomic_DNA"/>
</dbReference>
<sequence>MQVGCNYWASHAGVKMWADWREDVVRQDFALMAAAGMQVVRVFPRWPEFQPLELLRGFGGQKIELRLHGEPLPATASGQAGVDEVQLARFRTLAEIAAEHGMGLIVGLVTGWMSGELYMPPAFAGLNPLTDPLAIKWQVRMVRCLVRAWRDLPAIRMWELGNECNCMGPVSSAEQAWNWTNAITAAIRAEDSSRPVASGMHGLLPAADAEFAAGANWAIETQGELCDLLTSHPYPHSPSKLPARVDAHTSIRAVFQATVETCFYRDFGHRPAFVEEIGTFAPSYCNEKTKAAFARNAMLNAWAHGSDYFVWWCAFDQSQLKHPPYDWSSWERQLGLYTPDFQLKPVGEEIRAFGDFVSALPVSPLPPCRQDAVCIISRDMNFNRFMENGWSAFMLAKQAGFDMRFQYVDEPLVDSALYVVPGICGANWSRNHEMQALLERVRAGATLYLSMDDGALSPFEEVFGASVDYREARRGPAQFTRGGVQYAIDAPFRLALLCDDAEILATEADGNPVYIRHAFGLGEVYLLTLPLERYLAGRAGAFHRPGEAPWFELYQAFAGRVLAQRAVRSNHPLVTLTEHPDGDQHLWVVAVNNHTEEVPPPLSIAPGWTLAGAMPERIAAHSAILLELNATR</sequence>
<evidence type="ECO:0000313" key="1">
    <source>
        <dbReference type="EMBL" id="MDQ0288409.1"/>
    </source>
</evidence>
<comment type="caution">
    <text evidence="1">The sequence shown here is derived from an EMBL/GenBank/DDBJ whole genome shotgun (WGS) entry which is preliminary data.</text>
</comment>
<dbReference type="InterPro" id="IPR029062">
    <property type="entry name" value="Class_I_gatase-like"/>
</dbReference>
<dbReference type="SUPFAM" id="SSF51445">
    <property type="entry name" value="(Trans)glycosidases"/>
    <property type="match status" value="1"/>
</dbReference>
<dbReference type="Proteomes" id="UP001238163">
    <property type="component" value="Unassembled WGS sequence"/>
</dbReference>
<accession>A0AAE3VDV1</accession>
<name>A0AAE3VDV1_9BACT</name>
<evidence type="ECO:0000313" key="2">
    <source>
        <dbReference type="Proteomes" id="UP001238163"/>
    </source>
</evidence>
<reference evidence="1" key="1">
    <citation type="submission" date="2023-07" db="EMBL/GenBank/DDBJ databases">
        <title>Genomic Encyclopedia of Type Strains, Phase IV (KMG-IV): sequencing the most valuable type-strain genomes for metagenomic binning, comparative biology and taxonomic classification.</title>
        <authorList>
            <person name="Goeker M."/>
        </authorList>
    </citation>
    <scope>NUCLEOTIDE SEQUENCE</scope>
    <source>
        <strain evidence="1">DSM 24202</strain>
    </source>
</reference>
<dbReference type="AlphaFoldDB" id="A0AAE3VDV1"/>
<dbReference type="Gene3D" id="3.20.20.80">
    <property type="entry name" value="Glycosidases"/>
    <property type="match status" value="1"/>
</dbReference>
<dbReference type="RefSeq" id="WP_307259732.1">
    <property type="nucleotide sequence ID" value="NZ_JAUSVL010000001.1"/>
</dbReference>
<organism evidence="1 2">
    <name type="scientific">Oligosphaera ethanolica</name>
    <dbReference type="NCBI Taxonomy" id="760260"/>
    <lineage>
        <taxon>Bacteria</taxon>
        <taxon>Pseudomonadati</taxon>
        <taxon>Lentisphaerota</taxon>
        <taxon>Oligosphaeria</taxon>
        <taxon>Oligosphaerales</taxon>
        <taxon>Oligosphaeraceae</taxon>
        <taxon>Oligosphaera</taxon>
    </lineage>
</organism>
<protein>
    <submittedName>
        <fullName evidence="1">Uncharacterized protein</fullName>
    </submittedName>
</protein>
<dbReference type="InterPro" id="IPR017853">
    <property type="entry name" value="GH"/>
</dbReference>
<proteinExistence type="predicted"/>
<gene>
    <name evidence="1" type="ORF">J3R75_000516</name>
</gene>